<evidence type="ECO:0000313" key="3">
    <source>
        <dbReference type="EMBL" id="MBO0345615.1"/>
    </source>
</evidence>
<reference evidence="3" key="1">
    <citation type="submission" date="2021-03" db="EMBL/GenBank/DDBJ databases">
        <title>Roseibium sp. CAU 1637 isolated from Incheon.</title>
        <authorList>
            <person name="Kim W."/>
        </authorList>
    </citation>
    <scope>NUCLEOTIDE SEQUENCE</scope>
    <source>
        <strain evidence="3">CAU 1637</strain>
    </source>
</reference>
<dbReference type="InterPro" id="IPR021309">
    <property type="entry name" value="YgaP-like_TM"/>
</dbReference>
<feature type="transmembrane region" description="Helical" evidence="1">
    <location>
        <begin position="36"/>
        <end position="61"/>
    </location>
</feature>
<feature type="domain" description="Inner membrane protein YgaP-like transmembrane" evidence="2">
    <location>
        <begin position="1"/>
        <end position="68"/>
    </location>
</feature>
<dbReference type="RefSeq" id="WP_206940410.1">
    <property type="nucleotide sequence ID" value="NZ_JAFLNF010000004.1"/>
</dbReference>
<keyword evidence="1" id="KW-0472">Membrane</keyword>
<dbReference type="AlphaFoldDB" id="A0A939ENX1"/>
<comment type="caution">
    <text evidence="3">The sequence shown here is derived from an EMBL/GenBank/DDBJ whole genome shotgun (WGS) entry which is preliminary data.</text>
</comment>
<dbReference type="Proteomes" id="UP000664779">
    <property type="component" value="Unassembled WGS sequence"/>
</dbReference>
<gene>
    <name evidence="3" type="ORF">J0X15_10325</name>
</gene>
<dbReference type="Pfam" id="PF11127">
    <property type="entry name" value="YgaP-like_TM"/>
    <property type="match status" value="1"/>
</dbReference>
<keyword evidence="4" id="KW-1185">Reference proteome</keyword>
<keyword evidence="1" id="KW-0812">Transmembrane</keyword>
<sequence>MSMNIGRLDRGLRLVVAALLYALAFAPQIALTGLAYWLALLVGAILVLTALVGICPLYSVLGLTTCRKC</sequence>
<organism evidence="3 4">
    <name type="scientific">Roseibium limicola</name>
    <dbReference type="NCBI Taxonomy" id="2816037"/>
    <lineage>
        <taxon>Bacteria</taxon>
        <taxon>Pseudomonadati</taxon>
        <taxon>Pseudomonadota</taxon>
        <taxon>Alphaproteobacteria</taxon>
        <taxon>Hyphomicrobiales</taxon>
        <taxon>Stappiaceae</taxon>
        <taxon>Roseibium</taxon>
    </lineage>
</organism>
<accession>A0A939ENX1</accession>
<feature type="transmembrane region" description="Helical" evidence="1">
    <location>
        <begin position="12"/>
        <end position="30"/>
    </location>
</feature>
<evidence type="ECO:0000313" key="4">
    <source>
        <dbReference type="Proteomes" id="UP000664779"/>
    </source>
</evidence>
<evidence type="ECO:0000256" key="1">
    <source>
        <dbReference type="SAM" id="Phobius"/>
    </source>
</evidence>
<dbReference type="EMBL" id="JAFLNF010000004">
    <property type="protein sequence ID" value="MBO0345615.1"/>
    <property type="molecule type" value="Genomic_DNA"/>
</dbReference>
<protein>
    <submittedName>
        <fullName evidence="3">DUF2892 domain-containing protein</fullName>
    </submittedName>
</protein>
<proteinExistence type="predicted"/>
<name>A0A939ENX1_9HYPH</name>
<evidence type="ECO:0000259" key="2">
    <source>
        <dbReference type="Pfam" id="PF11127"/>
    </source>
</evidence>
<keyword evidence="1" id="KW-1133">Transmembrane helix</keyword>